<dbReference type="InterPro" id="IPR016031">
    <property type="entry name" value="Trp_RNA-bd_attenuator-like_dom"/>
</dbReference>
<reference evidence="1" key="1">
    <citation type="submission" date="2019-11" db="EMBL/GenBank/DDBJ databases">
        <authorList>
            <person name="Feng L."/>
        </authorList>
    </citation>
    <scope>NUCLEOTIDE SEQUENCE</scope>
    <source>
        <strain evidence="1">IbartlettiiLFYP30</strain>
    </source>
</reference>
<protein>
    <recommendedName>
        <fullName evidence="2">Transcriptional regulator</fullName>
    </recommendedName>
</protein>
<dbReference type="Gene3D" id="3.60.160.10">
    <property type="entry name" value="Mitochondrial biogenesis AIM24"/>
    <property type="match status" value="1"/>
</dbReference>
<evidence type="ECO:0000313" key="1">
    <source>
        <dbReference type="EMBL" id="VYT70863.1"/>
    </source>
</evidence>
<dbReference type="PANTHER" id="PTHR38074:SF1">
    <property type="entry name" value="ALTERED INHERITANCE OF MITOCHONDRIA PROTEIN 24, MITOCHONDRIAL"/>
    <property type="match status" value="1"/>
</dbReference>
<sequence length="271" mass="29249">MDLDKNMIVLQKCSHNNVDFEVLAYDKLRGAQSVNMAQSMFFAEQTGLKVKQVRITLNNSSIKTEAGALYYSKGKIESKTKSGGATGLFKKAVSGALTNESAIKPTYTGSGEIYLEPSFKHYLVLELDNDSIIVDKGLFFCCSAEIDIKVMAQKNVSSALLGGEGVFQIELIGTGVVILELDVPESEIVSYELTNGEELKVDGNFAIARTSGVSFSVTKSDKSLLGSAINGEGFLNAFKGEGTVWLAPTAPMYKRLYTGISFGNSSINNQE</sequence>
<dbReference type="EMBL" id="CACRUE010000006">
    <property type="protein sequence ID" value="VYT70863.1"/>
    <property type="molecule type" value="Genomic_DNA"/>
</dbReference>
<dbReference type="SUPFAM" id="SSF51219">
    <property type="entry name" value="TRAP-like"/>
    <property type="match status" value="1"/>
</dbReference>
<name>A0A6N2YX18_9FIRM</name>
<dbReference type="PANTHER" id="PTHR38074">
    <property type="entry name" value="ALTERED INHERITANCE OF MITOCHONDRIA PROTEIN 24, MITOCHONDRIAL"/>
    <property type="match status" value="1"/>
</dbReference>
<organism evidence="1">
    <name type="scientific">Intestinibacter bartlettii</name>
    <dbReference type="NCBI Taxonomy" id="261299"/>
    <lineage>
        <taxon>Bacteria</taxon>
        <taxon>Bacillati</taxon>
        <taxon>Bacillota</taxon>
        <taxon>Clostridia</taxon>
        <taxon>Peptostreptococcales</taxon>
        <taxon>Peptostreptococcaceae</taxon>
        <taxon>Intestinibacter</taxon>
    </lineage>
</organism>
<dbReference type="Pfam" id="PF01987">
    <property type="entry name" value="AIM24"/>
    <property type="match status" value="1"/>
</dbReference>
<dbReference type="InterPro" id="IPR036983">
    <property type="entry name" value="AIM24_sf"/>
</dbReference>
<accession>A0A6N2YX18</accession>
<gene>
    <name evidence="1" type="ORF">IBLFYP30_00972</name>
</gene>
<dbReference type="AlphaFoldDB" id="A0A6N2YX18"/>
<dbReference type="RefSeq" id="WP_024037399.1">
    <property type="nucleotide sequence ID" value="NZ_CACRUE010000006.1"/>
</dbReference>
<proteinExistence type="predicted"/>
<dbReference type="InterPro" id="IPR002838">
    <property type="entry name" value="AIM24"/>
</dbReference>
<evidence type="ECO:0008006" key="2">
    <source>
        <dbReference type="Google" id="ProtNLM"/>
    </source>
</evidence>